<dbReference type="GO" id="GO:0005886">
    <property type="term" value="C:plasma membrane"/>
    <property type="evidence" value="ECO:0007669"/>
    <property type="project" value="TreeGrafter"/>
</dbReference>
<comment type="similarity">
    <text evidence="6">Belongs to the NALF family.</text>
</comment>
<dbReference type="PANTHER" id="PTHR15819:SF11">
    <property type="entry name" value="MID1, ISOFORM A"/>
    <property type="match status" value="1"/>
</dbReference>
<dbReference type="Proteomes" id="UP000494256">
    <property type="component" value="Unassembled WGS sequence"/>
</dbReference>
<evidence type="ECO:0000256" key="3">
    <source>
        <dbReference type="ARBA" id="ARBA00022989"/>
    </source>
</evidence>
<proteinExistence type="inferred from homology"/>
<comment type="subcellular location">
    <subcellularLocation>
        <location evidence="1">Membrane</location>
        <topology evidence="1">Multi-pass membrane protein</topology>
    </subcellularLocation>
</comment>
<evidence type="ECO:0000256" key="4">
    <source>
        <dbReference type="ARBA" id="ARBA00023136"/>
    </source>
</evidence>
<name>A0A8S0ZVS6_ARCPL</name>
<keyword evidence="3" id="KW-1133">Transmembrane helix</keyword>
<evidence type="ECO:0000313" key="8">
    <source>
        <dbReference type="EMBL" id="CAB3237206.1"/>
    </source>
</evidence>
<dbReference type="AlphaFoldDB" id="A0A8S0ZVS6"/>
<keyword evidence="5" id="KW-0325">Glycoprotein</keyword>
<comment type="caution">
    <text evidence="8">The sequence shown here is derived from an EMBL/GenBank/DDBJ whole genome shotgun (WGS) entry which is preliminary data.</text>
</comment>
<reference evidence="8 9" key="1">
    <citation type="submission" date="2020-04" db="EMBL/GenBank/DDBJ databases">
        <authorList>
            <person name="Wallbank WR R."/>
            <person name="Pardo Diaz C."/>
            <person name="Kozak K."/>
            <person name="Martin S."/>
            <person name="Jiggins C."/>
            <person name="Moest M."/>
            <person name="Warren A I."/>
            <person name="Byers J.R.P. K."/>
            <person name="Montejo-Kovacevich G."/>
            <person name="Yen C E."/>
        </authorList>
    </citation>
    <scope>NUCLEOTIDE SEQUENCE [LARGE SCALE GENOMIC DNA]</scope>
</reference>
<evidence type="ECO:0000256" key="7">
    <source>
        <dbReference type="SAM" id="MobiDB-lite"/>
    </source>
</evidence>
<evidence type="ECO:0000256" key="6">
    <source>
        <dbReference type="ARBA" id="ARBA00029445"/>
    </source>
</evidence>
<protein>
    <submittedName>
        <fullName evidence="8">Uncharacterized protein</fullName>
    </submittedName>
</protein>
<evidence type="ECO:0000256" key="2">
    <source>
        <dbReference type="ARBA" id="ARBA00022692"/>
    </source>
</evidence>
<dbReference type="OrthoDB" id="5593455at2759"/>
<evidence type="ECO:0000256" key="5">
    <source>
        <dbReference type="ARBA" id="ARBA00023180"/>
    </source>
</evidence>
<dbReference type="PANTHER" id="PTHR15819">
    <property type="entry name" value="TRANSMEMBRANE PROTEIN FAM155"/>
    <property type="match status" value="1"/>
</dbReference>
<dbReference type="GO" id="GO:0015275">
    <property type="term" value="F:stretch-activated, monoatomic cation-selective, calcium channel activity"/>
    <property type="evidence" value="ECO:0007669"/>
    <property type="project" value="TreeGrafter"/>
</dbReference>
<feature type="compositionally biased region" description="Basic and acidic residues" evidence="7">
    <location>
        <begin position="16"/>
        <end position="29"/>
    </location>
</feature>
<keyword evidence="4" id="KW-0472">Membrane</keyword>
<accession>A0A8S0ZVS6</accession>
<dbReference type="GO" id="GO:0098703">
    <property type="term" value="P:calcium ion import across plasma membrane"/>
    <property type="evidence" value="ECO:0007669"/>
    <property type="project" value="TreeGrafter"/>
</dbReference>
<gene>
    <name evidence="8" type="ORF">APLA_LOCUS7722</name>
</gene>
<evidence type="ECO:0000256" key="1">
    <source>
        <dbReference type="ARBA" id="ARBA00004141"/>
    </source>
</evidence>
<keyword evidence="2" id="KW-0812">Transmembrane</keyword>
<evidence type="ECO:0000313" key="9">
    <source>
        <dbReference type="Proteomes" id="UP000494256"/>
    </source>
</evidence>
<feature type="region of interest" description="Disordered" evidence="7">
    <location>
        <begin position="1"/>
        <end position="29"/>
    </location>
</feature>
<organism evidence="8 9">
    <name type="scientific">Arctia plantaginis</name>
    <name type="common">Wood tiger moth</name>
    <name type="synonym">Phalaena plantaginis</name>
    <dbReference type="NCBI Taxonomy" id="874455"/>
    <lineage>
        <taxon>Eukaryota</taxon>
        <taxon>Metazoa</taxon>
        <taxon>Ecdysozoa</taxon>
        <taxon>Arthropoda</taxon>
        <taxon>Hexapoda</taxon>
        <taxon>Insecta</taxon>
        <taxon>Pterygota</taxon>
        <taxon>Neoptera</taxon>
        <taxon>Endopterygota</taxon>
        <taxon>Lepidoptera</taxon>
        <taxon>Glossata</taxon>
        <taxon>Ditrysia</taxon>
        <taxon>Noctuoidea</taxon>
        <taxon>Erebidae</taxon>
        <taxon>Arctiinae</taxon>
        <taxon>Arctia</taxon>
    </lineage>
</organism>
<sequence>MVPLWVEEGAEEGSEEGGRTRRAPSEHAARWHARHLERVGHLDRRRSAGGVVGRWVRAAAAGPGRPIVRLKPCLSVCQLVEQHCPYFLPADRAPAYPTQYAGEPTFLCLDPRIPETGAQANKSNYGWDECCYWYCEGRLCYRCESRLSEAPRPEGERCAAVEERVPSCSVPYQAPGGACALSPGTALILAAILFALSIHARTHWTIGTPIVKVRDSWL</sequence>
<dbReference type="EMBL" id="CADEBD010000303">
    <property type="protein sequence ID" value="CAB3237206.1"/>
    <property type="molecule type" value="Genomic_DNA"/>
</dbReference>
<dbReference type="InterPro" id="IPR055288">
    <property type="entry name" value="NALCN_aux_factor_1/2"/>
</dbReference>